<dbReference type="OrthoDB" id="9810159at2"/>
<dbReference type="AlphaFoldDB" id="A0A3E0WET1"/>
<dbReference type="Proteomes" id="UP000257080">
    <property type="component" value="Unassembled WGS sequence"/>
</dbReference>
<name>A0A3E0WET1_9MICO</name>
<reference evidence="1 2" key="1">
    <citation type="submission" date="2017-04" db="EMBL/GenBank/DDBJ databases">
        <title>Comparative genome analysis of Subtercola boreus.</title>
        <authorList>
            <person name="Cho Y.-J."/>
            <person name="Cho A."/>
            <person name="Kim O.-S."/>
            <person name="Lee J.-I."/>
        </authorList>
    </citation>
    <scope>NUCLEOTIDE SEQUENCE [LARGE SCALE GENOMIC DNA]</scope>
    <source>
        <strain evidence="1 2">P28004</strain>
    </source>
</reference>
<organism evidence="1 2">
    <name type="scientific">Subtercola boreus</name>
    <dbReference type="NCBI Taxonomy" id="120213"/>
    <lineage>
        <taxon>Bacteria</taxon>
        <taxon>Bacillati</taxon>
        <taxon>Actinomycetota</taxon>
        <taxon>Actinomycetes</taxon>
        <taxon>Micrococcales</taxon>
        <taxon>Microbacteriaceae</taxon>
        <taxon>Subtercola</taxon>
    </lineage>
</organism>
<dbReference type="EMBL" id="NBXE01000008">
    <property type="protein sequence ID" value="RFA28739.1"/>
    <property type="molecule type" value="Genomic_DNA"/>
</dbReference>
<protein>
    <submittedName>
        <fullName evidence="1">Phosphodiesterase</fullName>
    </submittedName>
</protein>
<sequence length="206" mass="22258">MRVLSHRGHWLEQGEKNTLAAFERSFAGGFGTETDLRDVLGSIVISHDMPSGAEMTAAEFLALEGAAALPLALNIKADGQAVAVRDLIEKAGASQAFVFDMAVPDTLAYFAAGVPVYTRMSEVEQQPAWLSRSAGVWLDAFEGTWYDRDLVEKLLDSVSVCVVSPELHGRPHPETWELLAPLAGHPQLSICTDLPLHAATFFGVNP</sequence>
<proteinExistence type="predicted"/>
<accession>A0A3E0WET1</accession>
<evidence type="ECO:0000313" key="1">
    <source>
        <dbReference type="EMBL" id="RFA28739.1"/>
    </source>
</evidence>
<dbReference type="GO" id="GO:0006629">
    <property type="term" value="P:lipid metabolic process"/>
    <property type="evidence" value="ECO:0007669"/>
    <property type="project" value="InterPro"/>
</dbReference>
<dbReference type="GO" id="GO:0008081">
    <property type="term" value="F:phosphoric diester hydrolase activity"/>
    <property type="evidence" value="ECO:0007669"/>
    <property type="project" value="InterPro"/>
</dbReference>
<dbReference type="RefSeq" id="WP_116417536.1">
    <property type="nucleotide sequence ID" value="NZ_NBXC01000008.1"/>
</dbReference>
<dbReference type="InterPro" id="IPR017946">
    <property type="entry name" value="PLC-like_Pdiesterase_TIM-brl"/>
</dbReference>
<comment type="caution">
    <text evidence="1">The sequence shown here is derived from an EMBL/GenBank/DDBJ whole genome shotgun (WGS) entry which is preliminary data.</text>
</comment>
<dbReference type="SUPFAM" id="SSF51695">
    <property type="entry name" value="PLC-like phosphodiesterases"/>
    <property type="match status" value="1"/>
</dbReference>
<gene>
    <name evidence="1" type="ORF">B7R25_03190</name>
</gene>
<evidence type="ECO:0000313" key="2">
    <source>
        <dbReference type="Proteomes" id="UP000257080"/>
    </source>
</evidence>